<name>A0ABX0R351_9GAMM</name>
<dbReference type="InterPro" id="IPR010982">
    <property type="entry name" value="Lambda_DNA-bd_dom_sf"/>
</dbReference>
<dbReference type="RefSeq" id="WP_167141664.1">
    <property type="nucleotide sequence ID" value="NZ_VWXD01000008.1"/>
</dbReference>
<evidence type="ECO:0000313" key="1">
    <source>
        <dbReference type="EMBL" id="NIF02564.1"/>
    </source>
</evidence>
<comment type="caution">
    <text evidence="1">The sequence shown here is derived from an EMBL/GenBank/DDBJ whole genome shotgun (WGS) entry which is preliminary data.</text>
</comment>
<protein>
    <submittedName>
        <fullName evidence="1">XRE family transcriptional regulator</fullName>
    </submittedName>
</protein>
<sequence>MTGWHLRLWRRSMLWSRERAASELGVSLRTYKSYENAEEIKRAVALATVTLSLNGMMPALRSQQLSAERLLQLLDEMTEIVSTDV</sequence>
<accession>A0ABX0R351</accession>
<evidence type="ECO:0000313" key="2">
    <source>
        <dbReference type="Proteomes" id="UP000780690"/>
    </source>
</evidence>
<dbReference type="SUPFAM" id="SSF47413">
    <property type="entry name" value="lambda repressor-like DNA-binding domains"/>
    <property type="match status" value="1"/>
</dbReference>
<reference evidence="1 2" key="1">
    <citation type="journal article" date="2019" name="bioRxiv">
        <title>Bacteria contribute to plant secondary compound degradation in a generalist herbivore system.</title>
        <authorList>
            <person name="Francoeur C.B."/>
            <person name="Khadempour L."/>
            <person name="Moreira-Soto R.D."/>
            <person name="Gotting K."/>
            <person name="Book A.J."/>
            <person name="Pinto-Tomas A.A."/>
            <person name="Keefover-Ring K."/>
            <person name="Currie C.R."/>
        </authorList>
    </citation>
    <scope>NUCLEOTIDE SEQUENCE [LARGE SCALE GENOMIC DNA]</scope>
    <source>
        <strain evidence="1 2">Acro-805</strain>
    </source>
</reference>
<proteinExistence type="predicted"/>
<gene>
    <name evidence="1" type="ORF">F3J38_21335</name>
</gene>
<dbReference type="Proteomes" id="UP000780690">
    <property type="component" value="Unassembled WGS sequence"/>
</dbReference>
<dbReference type="EMBL" id="VWXD01000008">
    <property type="protein sequence ID" value="NIF02564.1"/>
    <property type="molecule type" value="Genomic_DNA"/>
</dbReference>
<keyword evidence="2" id="KW-1185">Reference proteome</keyword>
<organism evidence="1 2">
    <name type="scientific">Candidatus Pantoea formicae</name>
    <dbReference type="NCBI Taxonomy" id="2608355"/>
    <lineage>
        <taxon>Bacteria</taxon>
        <taxon>Pseudomonadati</taxon>
        <taxon>Pseudomonadota</taxon>
        <taxon>Gammaproteobacteria</taxon>
        <taxon>Enterobacterales</taxon>
        <taxon>Erwiniaceae</taxon>
        <taxon>Pantoea</taxon>
    </lineage>
</organism>
<dbReference type="Gene3D" id="1.10.260.40">
    <property type="entry name" value="lambda repressor-like DNA-binding domains"/>
    <property type="match status" value="1"/>
</dbReference>